<dbReference type="Proteomes" id="UP001107558">
    <property type="component" value="Chromosome 2"/>
</dbReference>
<dbReference type="FunFam" id="2.60.40.10:FF:001603">
    <property type="entry name" value="Roundabout 2"/>
    <property type="match status" value="1"/>
</dbReference>
<dbReference type="FunFam" id="2.60.40.10:FF:000032">
    <property type="entry name" value="palladin isoform X1"/>
    <property type="match status" value="1"/>
</dbReference>
<comment type="caution">
    <text evidence="14">The sequence shown here is derived from an EMBL/GenBank/DDBJ whole genome shotgun (WGS) entry which is preliminary data.</text>
</comment>
<feature type="compositionally biased region" description="Basic and acidic residues" evidence="9">
    <location>
        <begin position="1126"/>
        <end position="1138"/>
    </location>
</feature>
<evidence type="ECO:0000256" key="6">
    <source>
        <dbReference type="ARBA" id="ARBA00023136"/>
    </source>
</evidence>
<dbReference type="GO" id="GO:0008046">
    <property type="term" value="F:axon guidance receptor activity"/>
    <property type="evidence" value="ECO:0007669"/>
    <property type="project" value="TreeGrafter"/>
</dbReference>
<dbReference type="InterPro" id="IPR013098">
    <property type="entry name" value="Ig_I-set"/>
</dbReference>
<feature type="domain" description="Ig-like" evidence="12">
    <location>
        <begin position="412"/>
        <end position="492"/>
    </location>
</feature>
<dbReference type="Pfam" id="PF13927">
    <property type="entry name" value="Ig_3"/>
    <property type="match status" value="2"/>
</dbReference>
<evidence type="ECO:0000256" key="2">
    <source>
        <dbReference type="ARBA" id="ARBA00022692"/>
    </source>
</evidence>
<dbReference type="SUPFAM" id="SSF49265">
    <property type="entry name" value="Fibronectin type III"/>
    <property type="match status" value="2"/>
</dbReference>
<evidence type="ECO:0000313" key="14">
    <source>
        <dbReference type="EMBL" id="KAG5676549.1"/>
    </source>
</evidence>
<evidence type="ECO:0000256" key="9">
    <source>
        <dbReference type="SAM" id="MobiDB-lite"/>
    </source>
</evidence>
<evidence type="ECO:0000313" key="15">
    <source>
        <dbReference type="Proteomes" id="UP001107558"/>
    </source>
</evidence>
<dbReference type="PANTHER" id="PTHR45080:SF31">
    <property type="entry name" value="MYOTILIN"/>
    <property type="match status" value="1"/>
</dbReference>
<dbReference type="GO" id="GO:0007156">
    <property type="term" value="P:homophilic cell adhesion via plasma membrane adhesion molecules"/>
    <property type="evidence" value="ECO:0007669"/>
    <property type="project" value="TreeGrafter"/>
</dbReference>
<dbReference type="InterPro" id="IPR003961">
    <property type="entry name" value="FN3_dom"/>
</dbReference>
<dbReference type="InterPro" id="IPR036116">
    <property type="entry name" value="FN3_sf"/>
</dbReference>
<feature type="domain" description="Ig-like" evidence="12">
    <location>
        <begin position="122"/>
        <end position="208"/>
    </location>
</feature>
<dbReference type="AlphaFoldDB" id="A0A9J6C3R8"/>
<dbReference type="FunFam" id="2.60.40.10:FF:000189">
    <property type="entry name" value="Neogenin isoform 3"/>
    <property type="match status" value="1"/>
</dbReference>
<evidence type="ECO:0000256" key="10">
    <source>
        <dbReference type="SAM" id="Phobius"/>
    </source>
</evidence>
<dbReference type="InterPro" id="IPR007110">
    <property type="entry name" value="Ig-like_dom"/>
</dbReference>
<evidence type="ECO:0000256" key="7">
    <source>
        <dbReference type="ARBA" id="ARBA00023157"/>
    </source>
</evidence>
<dbReference type="FunFam" id="2.60.40.10:FF:000008">
    <property type="entry name" value="roundabout homolog 2 isoform X2"/>
    <property type="match status" value="1"/>
</dbReference>
<dbReference type="FunFam" id="2.60.40.10:FF:000053">
    <property type="entry name" value="Roundabout guidance receptor 1"/>
    <property type="match status" value="1"/>
</dbReference>
<name>A0A9J6C3R8_POLVA</name>
<keyword evidence="8" id="KW-0393">Immunoglobulin domain</keyword>
<dbReference type="InterPro" id="IPR050958">
    <property type="entry name" value="Cell_Adh-Cytoskel_Orgn"/>
</dbReference>
<protein>
    <submittedName>
        <fullName evidence="14">Uncharacterized protein</fullName>
    </submittedName>
</protein>
<dbReference type="OrthoDB" id="428111at2759"/>
<accession>A0A9J6C3R8</accession>
<feature type="domain" description="Ig-like" evidence="12">
    <location>
        <begin position="216"/>
        <end position="297"/>
    </location>
</feature>
<feature type="compositionally biased region" description="Polar residues" evidence="9">
    <location>
        <begin position="1139"/>
        <end position="1153"/>
    </location>
</feature>
<feature type="signal peptide" evidence="11">
    <location>
        <begin position="1"/>
        <end position="21"/>
    </location>
</feature>
<dbReference type="SMART" id="SM00408">
    <property type="entry name" value="IGc2"/>
    <property type="match status" value="5"/>
</dbReference>
<dbReference type="GO" id="GO:0050808">
    <property type="term" value="P:synapse organization"/>
    <property type="evidence" value="ECO:0007669"/>
    <property type="project" value="TreeGrafter"/>
</dbReference>
<dbReference type="Gene3D" id="2.60.40.10">
    <property type="entry name" value="Immunoglobulins"/>
    <property type="match status" value="8"/>
</dbReference>
<evidence type="ECO:0000259" key="12">
    <source>
        <dbReference type="PROSITE" id="PS50835"/>
    </source>
</evidence>
<dbReference type="GO" id="GO:0005886">
    <property type="term" value="C:plasma membrane"/>
    <property type="evidence" value="ECO:0007669"/>
    <property type="project" value="TreeGrafter"/>
</dbReference>
<keyword evidence="4" id="KW-0677">Repeat</keyword>
<feature type="domain" description="Fibronectin type-III" evidence="13">
    <location>
        <begin position="635"/>
        <end position="731"/>
    </location>
</feature>
<keyword evidence="6 10" id="KW-0472">Membrane</keyword>
<dbReference type="InterPro" id="IPR013783">
    <property type="entry name" value="Ig-like_fold"/>
</dbReference>
<dbReference type="SUPFAM" id="SSF48726">
    <property type="entry name" value="Immunoglobulin"/>
    <property type="match status" value="5"/>
</dbReference>
<dbReference type="Pfam" id="PF07679">
    <property type="entry name" value="I-set"/>
    <property type="match status" value="3"/>
</dbReference>
<feature type="region of interest" description="Disordered" evidence="9">
    <location>
        <begin position="1126"/>
        <end position="1153"/>
    </location>
</feature>
<evidence type="ECO:0000256" key="4">
    <source>
        <dbReference type="ARBA" id="ARBA00022737"/>
    </source>
</evidence>
<dbReference type="Pfam" id="PF00041">
    <property type="entry name" value="fn3"/>
    <property type="match status" value="2"/>
</dbReference>
<dbReference type="GO" id="GO:0043025">
    <property type="term" value="C:neuronal cell body"/>
    <property type="evidence" value="ECO:0007669"/>
    <property type="project" value="TreeGrafter"/>
</dbReference>
<evidence type="ECO:0000256" key="1">
    <source>
        <dbReference type="ARBA" id="ARBA00004167"/>
    </source>
</evidence>
<feature type="domain" description="Fibronectin type-III" evidence="13">
    <location>
        <begin position="736"/>
        <end position="835"/>
    </location>
</feature>
<feature type="domain" description="Fibronectin type-III" evidence="13">
    <location>
        <begin position="521"/>
        <end position="616"/>
    </location>
</feature>
<dbReference type="SMART" id="SM00409">
    <property type="entry name" value="IG"/>
    <property type="match status" value="5"/>
</dbReference>
<keyword evidence="2 10" id="KW-0812">Transmembrane</keyword>
<dbReference type="EMBL" id="JADBJN010000002">
    <property type="protein sequence ID" value="KAG5676549.1"/>
    <property type="molecule type" value="Genomic_DNA"/>
</dbReference>
<dbReference type="InterPro" id="IPR003598">
    <property type="entry name" value="Ig_sub2"/>
</dbReference>
<dbReference type="PANTHER" id="PTHR45080">
    <property type="entry name" value="CONTACTIN 5"/>
    <property type="match status" value="1"/>
</dbReference>
<evidence type="ECO:0000256" key="8">
    <source>
        <dbReference type="ARBA" id="ARBA00023319"/>
    </source>
</evidence>
<proteinExistence type="predicted"/>
<dbReference type="GO" id="GO:0030424">
    <property type="term" value="C:axon"/>
    <property type="evidence" value="ECO:0007669"/>
    <property type="project" value="TreeGrafter"/>
</dbReference>
<feature type="transmembrane region" description="Helical" evidence="10">
    <location>
        <begin position="862"/>
        <end position="884"/>
    </location>
</feature>
<feature type="domain" description="Ig-like" evidence="12">
    <location>
        <begin position="25"/>
        <end position="116"/>
    </location>
</feature>
<dbReference type="InterPro" id="IPR003599">
    <property type="entry name" value="Ig_sub"/>
</dbReference>
<keyword evidence="3 11" id="KW-0732">Signal</keyword>
<evidence type="ECO:0000256" key="3">
    <source>
        <dbReference type="ARBA" id="ARBA00022729"/>
    </source>
</evidence>
<dbReference type="FunFam" id="2.60.40.10:FF:000948">
    <property type="entry name" value="Roundabout 1"/>
    <property type="match status" value="1"/>
</dbReference>
<dbReference type="FunFam" id="2.60.40.10:FF:001167">
    <property type="entry name" value="Roundabout 2, isoform B"/>
    <property type="match status" value="1"/>
</dbReference>
<evidence type="ECO:0000256" key="5">
    <source>
        <dbReference type="ARBA" id="ARBA00022989"/>
    </source>
</evidence>
<dbReference type="PROSITE" id="PS50835">
    <property type="entry name" value="IG_LIKE"/>
    <property type="match status" value="5"/>
</dbReference>
<comment type="subcellular location">
    <subcellularLocation>
        <location evidence="1">Membrane</location>
        <topology evidence="1">Single-pass membrane protein</topology>
    </subcellularLocation>
</comment>
<reference evidence="14" key="1">
    <citation type="submission" date="2021-03" db="EMBL/GenBank/DDBJ databases">
        <title>Chromosome level genome of the anhydrobiotic midge Polypedilum vanderplanki.</title>
        <authorList>
            <person name="Yoshida Y."/>
            <person name="Kikawada T."/>
            <person name="Gusev O."/>
        </authorList>
    </citation>
    <scope>NUCLEOTIDE SEQUENCE</scope>
    <source>
        <strain evidence="14">NIAS01</strain>
        <tissue evidence="14">Whole body or cell culture</tissue>
    </source>
</reference>
<dbReference type="SMART" id="SM00060">
    <property type="entry name" value="FN3"/>
    <property type="match status" value="3"/>
</dbReference>
<evidence type="ECO:0000259" key="13">
    <source>
        <dbReference type="PROSITE" id="PS50853"/>
    </source>
</evidence>
<dbReference type="CDD" id="cd00063">
    <property type="entry name" value="FN3"/>
    <property type="match status" value="3"/>
</dbReference>
<keyword evidence="5 10" id="KW-1133">Transmembrane helix</keyword>
<dbReference type="PROSITE" id="PS50853">
    <property type="entry name" value="FN3"/>
    <property type="match status" value="3"/>
</dbReference>
<dbReference type="InterPro" id="IPR036179">
    <property type="entry name" value="Ig-like_dom_sf"/>
</dbReference>
<keyword evidence="7" id="KW-1015">Disulfide bond</keyword>
<evidence type="ECO:0000256" key="11">
    <source>
        <dbReference type="SAM" id="SignalP"/>
    </source>
</evidence>
<organism evidence="14 15">
    <name type="scientific">Polypedilum vanderplanki</name>
    <name type="common">Sleeping chironomid midge</name>
    <dbReference type="NCBI Taxonomy" id="319348"/>
    <lineage>
        <taxon>Eukaryota</taxon>
        <taxon>Metazoa</taxon>
        <taxon>Ecdysozoa</taxon>
        <taxon>Arthropoda</taxon>
        <taxon>Hexapoda</taxon>
        <taxon>Insecta</taxon>
        <taxon>Pterygota</taxon>
        <taxon>Neoptera</taxon>
        <taxon>Endopterygota</taxon>
        <taxon>Diptera</taxon>
        <taxon>Nematocera</taxon>
        <taxon>Chironomoidea</taxon>
        <taxon>Chironomidae</taxon>
        <taxon>Chironominae</taxon>
        <taxon>Polypedilum</taxon>
        <taxon>Polypedilum</taxon>
    </lineage>
</organism>
<feature type="chain" id="PRO_5039896396" evidence="11">
    <location>
        <begin position="22"/>
        <end position="1153"/>
    </location>
</feature>
<feature type="domain" description="Ig-like" evidence="12">
    <location>
        <begin position="307"/>
        <end position="402"/>
    </location>
</feature>
<gene>
    <name evidence="14" type="ORF">PVAND_006374</name>
</gene>
<keyword evidence="15" id="KW-1185">Reference proteome</keyword>
<sequence>MNMKLDIFLIIFSCLFCSAIALKAPIIIEHPTDSIQPRDHPYTLNCKAEGTPEPKIEWFKDGKKLTIEPSRQMLLPSGDLLLLSVSNSKRENDGGIYWCEAKNEFGTAKSRNATLRVATLREEFRLHPQHSFVADGDTVMLECGPPRGNPEPIISWRKNGQMMDLSGSKRIRIVDGGNLVIQNAQQSDDGRYQCIAKNIVGVRESDVAILKVQVKPFLIRGPQNQTVVTGSSVIFQCRVGGEPMPDVLWRRTASGGNMPLDRVHILEDRSLKIDNITMEDVGEYSCEAENSVGAIVASGMLLVHSPPKFTVRPKTQLGELGSEVLFECQATGYPEPTLFWTIEGNRTLILPGMKSKNIEASLTADGGSILSIDEIDRSDNGKVIVCSAVNSVGSVSTRVVLTVNLQDDTPPPQIVQGPVNQTLPIKSVASLPCRAIGTPKPIISWYKDGIPVAQSDKITIDDNGLLTITELNKNDDTGLYTCVASSKSGKSTWSGFLRIESPTNPNIKFYRAPEPSTLPGQPGRALILDKTDNSVKLTWIPSNAFGASSVIGYRIEMFARNLTETWVEIANRIQDTTYTIEGLRSGITYYFVVRAVNSHGMSGPSQLSEPVTLGVDDTNSNLDLSEARASLLSGDVVELTNATAVESTTAKLTWDIINGRYVEGFYIYARNIDDNEASIKMLTVLNAGSGASSCKIGGLDKFTTYEFFIVPFYKSVEGKPSNSKVSRTLEDVPTEAPSGMEAKLLNTSTVYVKWKAPPTKSHNGILTAYNVIVRGVNIYENISKVLTNLTIDSTRSSIMLANLTEGVTYTVSVASMTNAGLGPYGAPIIMRLDPTTKKLDTSFTYRFPLHTDHLNDFLTQPWFIILLGTILVIMMLSFGVMVFIKRKHILAKQSSLGLPSTLGTMKVNNYWMDPSGTIWKSNQHVKDAHIPDYSPICTALPPSTTVNIDDDSRNRYMAVYSEGPAEYAEVSSQSYRSGQPSPSPYATATLIGNSKIISSDPQRFNMFYTTDVYPPMNNNNNDYNRSIHSESYNNNKMNIVENRMANTMMPNMFNQYTSDDSNKRNRLKLIKPQNFRINLGAQGEQLYVKVGDLNADQQQRQGQSGSYTWNPQLKNNFNIYENQMHRHEQQQPQFHHENSQNAQETDTKTLNCD</sequence>